<dbReference type="Proteomes" id="UP001596087">
    <property type="component" value="Unassembled WGS sequence"/>
</dbReference>
<sequence>MSAPLRVAAFVVLVVVAFGAAAGIGRAVGPLDTAAEPVHAMDDGHADHGAAAEQLPAGLQTSVAGHTLALVDDRLPAGRQELALTITGPDGEPVTAYDVQHEKQLHLIVVRRDLTGYQHVHPELDPATGVWTTDVRLTPGAWRVFADVAPTGAGPMVLGTDLMVPGEFRPRPLGPEDRIANVGSYQVVLNGSLVTGETALTLTVSRDGRPVTDLQPYLGAFGHLVALRDGDLAYLHVHPDAEPLPGEVGGPDVVFHATFPSAGRYRMFLDFRHHAAVRTAVLTVDVTGAGEAAGHEH</sequence>
<organism evidence="1 2">
    <name type="scientific">Nocardioides taihuensis</name>
    <dbReference type="NCBI Taxonomy" id="1835606"/>
    <lineage>
        <taxon>Bacteria</taxon>
        <taxon>Bacillati</taxon>
        <taxon>Actinomycetota</taxon>
        <taxon>Actinomycetes</taxon>
        <taxon>Propionibacteriales</taxon>
        <taxon>Nocardioidaceae</taxon>
        <taxon>Nocardioides</taxon>
    </lineage>
</organism>
<accession>A0ABW0BF35</accession>
<protein>
    <recommendedName>
        <fullName evidence="3">Heavy-metal-associated domain-containing protein</fullName>
    </recommendedName>
</protein>
<dbReference type="RefSeq" id="WP_378586779.1">
    <property type="nucleotide sequence ID" value="NZ_JBHSKD010000004.1"/>
</dbReference>
<name>A0ABW0BF35_9ACTN</name>
<evidence type="ECO:0000313" key="1">
    <source>
        <dbReference type="EMBL" id="MFC5175662.1"/>
    </source>
</evidence>
<dbReference type="EMBL" id="JBHSKD010000004">
    <property type="protein sequence ID" value="MFC5175662.1"/>
    <property type="molecule type" value="Genomic_DNA"/>
</dbReference>
<gene>
    <name evidence="1" type="ORF">ACFPGP_03195</name>
</gene>
<evidence type="ECO:0008006" key="3">
    <source>
        <dbReference type="Google" id="ProtNLM"/>
    </source>
</evidence>
<keyword evidence="2" id="KW-1185">Reference proteome</keyword>
<proteinExistence type="predicted"/>
<evidence type="ECO:0000313" key="2">
    <source>
        <dbReference type="Proteomes" id="UP001596087"/>
    </source>
</evidence>
<reference evidence="2" key="1">
    <citation type="journal article" date="2019" name="Int. J. Syst. Evol. Microbiol.">
        <title>The Global Catalogue of Microorganisms (GCM) 10K type strain sequencing project: providing services to taxonomists for standard genome sequencing and annotation.</title>
        <authorList>
            <consortium name="The Broad Institute Genomics Platform"/>
            <consortium name="The Broad Institute Genome Sequencing Center for Infectious Disease"/>
            <person name="Wu L."/>
            <person name="Ma J."/>
        </authorList>
    </citation>
    <scope>NUCLEOTIDE SEQUENCE [LARGE SCALE GENOMIC DNA]</scope>
    <source>
        <strain evidence="2">DFY41</strain>
    </source>
</reference>
<comment type="caution">
    <text evidence="1">The sequence shown here is derived from an EMBL/GenBank/DDBJ whole genome shotgun (WGS) entry which is preliminary data.</text>
</comment>